<organism evidence="1">
    <name type="scientific">uncultured Caudovirales phage</name>
    <dbReference type="NCBI Taxonomy" id="2100421"/>
    <lineage>
        <taxon>Viruses</taxon>
        <taxon>Duplodnaviria</taxon>
        <taxon>Heunggongvirae</taxon>
        <taxon>Uroviricota</taxon>
        <taxon>Caudoviricetes</taxon>
        <taxon>Peduoviridae</taxon>
        <taxon>Maltschvirus</taxon>
        <taxon>Maltschvirus maltsch</taxon>
    </lineage>
</organism>
<proteinExistence type="predicted"/>
<evidence type="ECO:0000313" key="1">
    <source>
        <dbReference type="EMBL" id="CAB4159334.1"/>
    </source>
</evidence>
<name>A0A6J5NVT8_9CAUD</name>
<reference evidence="1" key="1">
    <citation type="submission" date="2020-04" db="EMBL/GenBank/DDBJ databases">
        <authorList>
            <person name="Chiriac C."/>
            <person name="Salcher M."/>
            <person name="Ghai R."/>
            <person name="Kavagutti S V."/>
        </authorList>
    </citation>
    <scope>NUCLEOTIDE SEQUENCE</scope>
</reference>
<protein>
    <submittedName>
        <fullName evidence="1">Uncharacterized protein</fullName>
    </submittedName>
</protein>
<gene>
    <name evidence="1" type="ORF">UFOVP707_80</name>
</gene>
<sequence length="65" mass="7165">MTKYAYPTPADPGMTLRDYFAAQALQCILVHSAWSRGCIQVDESALAAYKVADAMLKARMQEPAK</sequence>
<dbReference type="EMBL" id="LR796684">
    <property type="protein sequence ID" value="CAB4159334.1"/>
    <property type="molecule type" value="Genomic_DNA"/>
</dbReference>
<accession>A0A6J5NVT8</accession>